<keyword evidence="13 15" id="KW-0472">Membrane</keyword>
<dbReference type="EC" id="3.4.24.-" evidence="15"/>
<feature type="coiled-coil region" evidence="17">
    <location>
        <begin position="557"/>
        <end position="588"/>
    </location>
</feature>
<evidence type="ECO:0000256" key="5">
    <source>
        <dbReference type="ARBA" id="ARBA00022692"/>
    </source>
</evidence>
<dbReference type="InterPro" id="IPR041569">
    <property type="entry name" value="AAA_lid_3"/>
</dbReference>
<dbReference type="GO" id="GO:0005524">
    <property type="term" value="F:ATP binding"/>
    <property type="evidence" value="ECO:0007669"/>
    <property type="project" value="UniProtKB-UniRule"/>
</dbReference>
<evidence type="ECO:0000256" key="2">
    <source>
        <dbReference type="ARBA" id="ARBA00010044"/>
    </source>
</evidence>
<dbReference type="Pfam" id="PF17862">
    <property type="entry name" value="AAA_lid_3"/>
    <property type="match status" value="1"/>
</dbReference>
<keyword evidence="11 15" id="KW-1133">Transmembrane helix</keyword>
<feature type="binding site" evidence="15">
    <location>
        <begin position="193"/>
        <end position="200"/>
    </location>
    <ligand>
        <name>ATP</name>
        <dbReference type="ChEBI" id="CHEBI:30616"/>
    </ligand>
</feature>
<comment type="similarity">
    <text evidence="16">Belongs to the AAA ATPase family.</text>
</comment>
<feature type="transmembrane region" description="Helical" evidence="15">
    <location>
        <begin position="100"/>
        <end position="121"/>
    </location>
</feature>
<dbReference type="NCBIfam" id="TIGR01241">
    <property type="entry name" value="FtsH_fam"/>
    <property type="match status" value="1"/>
</dbReference>
<dbReference type="SUPFAM" id="SSF52540">
    <property type="entry name" value="P-loop containing nucleoside triphosphate hydrolases"/>
    <property type="match status" value="1"/>
</dbReference>
<reference evidence="19 20" key="1">
    <citation type="journal article" date="2016" name="Nat. Commun.">
        <title>Thousands of microbial genomes shed light on interconnected biogeochemical processes in an aquifer system.</title>
        <authorList>
            <person name="Anantharaman K."/>
            <person name="Brown C.T."/>
            <person name="Hug L.A."/>
            <person name="Sharon I."/>
            <person name="Castelle C.J."/>
            <person name="Probst A.J."/>
            <person name="Thomas B.C."/>
            <person name="Singh A."/>
            <person name="Wilkins M.J."/>
            <person name="Karaoz U."/>
            <person name="Brodie E.L."/>
            <person name="Williams K.H."/>
            <person name="Hubbard S.S."/>
            <person name="Banfield J.F."/>
        </authorList>
    </citation>
    <scope>NUCLEOTIDE SEQUENCE [LARGE SCALE GENOMIC DNA]</scope>
</reference>
<proteinExistence type="inferred from homology"/>
<feature type="binding site" evidence="15">
    <location>
        <position position="427"/>
    </location>
    <ligand>
        <name>Zn(2+)</name>
        <dbReference type="ChEBI" id="CHEBI:29105"/>
        <note>catalytic</note>
    </ligand>
</feature>
<comment type="function">
    <text evidence="15">Acts as a processive, ATP-dependent zinc metallopeptidase for both cytoplasmic and membrane proteins. Plays a role in the quality control of integral membrane proteins.</text>
</comment>
<dbReference type="InterPro" id="IPR003960">
    <property type="entry name" value="ATPase_AAA_CS"/>
</dbReference>
<dbReference type="GO" id="GO:0016887">
    <property type="term" value="F:ATP hydrolysis activity"/>
    <property type="evidence" value="ECO:0007669"/>
    <property type="project" value="UniProtKB-UniRule"/>
</dbReference>
<dbReference type="PROSITE" id="PS00674">
    <property type="entry name" value="AAA"/>
    <property type="match status" value="1"/>
</dbReference>
<dbReference type="Gene3D" id="1.20.58.760">
    <property type="entry name" value="Peptidase M41"/>
    <property type="match status" value="1"/>
</dbReference>
<comment type="subcellular location">
    <subcellularLocation>
        <location evidence="15">Cell membrane</location>
        <topology evidence="15">Multi-pass membrane protein</topology>
        <orientation evidence="15">Cytoplasmic side</orientation>
    </subcellularLocation>
    <subcellularLocation>
        <location evidence="1">Membrane</location>
    </subcellularLocation>
</comment>
<dbReference type="GO" id="GO:0030163">
    <property type="term" value="P:protein catabolic process"/>
    <property type="evidence" value="ECO:0007669"/>
    <property type="project" value="UniProtKB-UniRule"/>
</dbReference>
<sequence length="605" mass="67613">MQKAKFPWFWIGFLILILVFIDYKKMQAVKPQDLNINQLYKDINGGLVEKINIDPESGNIVGKFKDGKKFKSRVIDTGDLQSVAMERGVEVDVLEPAFPWVYLFAPTILFMVLLIGFWVWMLRKGGGGNILKFPAKFQGTGLEKAAANPTRFKDVAGCDEAIEEAKEFMKFFLYPDIFNRFGINLPRGLLLIGPPGTGKTLLAKAIAGEAKMNFIPLSGSDFIEMFVGVGAQRVRGLFATARKNAPCIIFIDEIDSVAQRRGNYKGFGGHEEREQTLNALLAEMDGFDENTGILIVAATNRPDVLDPALRRPGRFDRELFLSLPDVVGREAILKAHIKSRVLDQGISLRNIAKMTTGFSGADLANLINEAAIFASRRLLEEEKVTKMKLNAVITSKDFNDAFDKILLGPEKKSRVVSEKDKMTTAYHEAGHVIAARHCLNADPLRKVTIIPRGRMGGATHYLPNEDRQYYSESYLLDHLVSMMGGRVAEVLKFNEKTSGAGHDLAQASKIARAMVCEFGMSEAVGKVIYSRHESFLGNEEFLDCSPETKAIIDQEIKRFLEEAYKRAEEILRQHNDQLEKVAQALLEKETLDAEEIDILLIEVVD</sequence>
<gene>
    <name evidence="15" type="primary">ftsH</name>
    <name evidence="19" type="ORF">A3I24_00190</name>
</gene>
<dbReference type="PANTHER" id="PTHR23076:SF97">
    <property type="entry name" value="ATP-DEPENDENT ZINC METALLOPROTEASE YME1L1"/>
    <property type="match status" value="1"/>
</dbReference>
<dbReference type="GO" id="GO:0008270">
    <property type="term" value="F:zinc ion binding"/>
    <property type="evidence" value="ECO:0007669"/>
    <property type="project" value="UniProtKB-UniRule"/>
</dbReference>
<evidence type="ECO:0000256" key="9">
    <source>
        <dbReference type="ARBA" id="ARBA00022833"/>
    </source>
</evidence>
<evidence type="ECO:0000256" key="8">
    <source>
        <dbReference type="ARBA" id="ARBA00022801"/>
    </source>
</evidence>
<evidence type="ECO:0000313" key="20">
    <source>
        <dbReference type="Proteomes" id="UP000177690"/>
    </source>
</evidence>
<keyword evidence="9 15" id="KW-0862">Zinc</keyword>
<keyword evidence="7 15" id="KW-0547">Nucleotide-binding</keyword>
<dbReference type="Pfam" id="PF00004">
    <property type="entry name" value="AAA"/>
    <property type="match status" value="1"/>
</dbReference>
<comment type="similarity">
    <text evidence="2 15">In the C-terminal section; belongs to the peptidase M41 family.</text>
</comment>
<evidence type="ECO:0000256" key="15">
    <source>
        <dbReference type="HAMAP-Rule" id="MF_01458"/>
    </source>
</evidence>
<evidence type="ECO:0000256" key="1">
    <source>
        <dbReference type="ARBA" id="ARBA00004370"/>
    </source>
</evidence>
<dbReference type="STRING" id="1798409.A3I24_00190"/>
<evidence type="ECO:0000256" key="7">
    <source>
        <dbReference type="ARBA" id="ARBA00022741"/>
    </source>
</evidence>
<evidence type="ECO:0000256" key="13">
    <source>
        <dbReference type="ARBA" id="ARBA00023136"/>
    </source>
</evidence>
<keyword evidence="5 15" id="KW-0812">Transmembrane</keyword>
<dbReference type="PANTHER" id="PTHR23076">
    <property type="entry name" value="METALLOPROTEASE M41 FTSH"/>
    <property type="match status" value="1"/>
</dbReference>
<organism evidence="19 20">
    <name type="scientific">Candidatus Harrisonbacteria bacterium RIFCSPLOWO2_02_FULL_41_13b</name>
    <dbReference type="NCBI Taxonomy" id="1798409"/>
    <lineage>
        <taxon>Bacteria</taxon>
        <taxon>Candidatus Harrisoniibacteriota</taxon>
    </lineage>
</organism>
<dbReference type="InterPro" id="IPR005936">
    <property type="entry name" value="FtsH"/>
</dbReference>
<dbReference type="CDD" id="cd19501">
    <property type="entry name" value="RecA-like_FtsH"/>
    <property type="match status" value="1"/>
</dbReference>
<keyword evidence="12 15" id="KW-0482">Metalloprotease</keyword>
<dbReference type="HAMAP" id="MF_01458">
    <property type="entry name" value="FtsH"/>
    <property type="match status" value="1"/>
</dbReference>
<dbReference type="Proteomes" id="UP000177690">
    <property type="component" value="Unassembled WGS sequence"/>
</dbReference>
<protein>
    <recommendedName>
        <fullName evidence="15">ATP-dependent zinc metalloprotease FtsH</fullName>
        <ecNumber evidence="15">3.4.24.-</ecNumber>
    </recommendedName>
</protein>
<feature type="active site" evidence="15">
    <location>
        <position position="428"/>
    </location>
</feature>
<comment type="similarity">
    <text evidence="14 15">In the central section; belongs to the AAA ATPase family.</text>
</comment>
<feature type="binding site" evidence="15">
    <location>
        <position position="503"/>
    </location>
    <ligand>
        <name>Zn(2+)</name>
        <dbReference type="ChEBI" id="CHEBI:29105"/>
        <note>catalytic</note>
    </ligand>
</feature>
<keyword evidence="6 15" id="KW-0479">Metal-binding</keyword>
<evidence type="ECO:0000256" key="16">
    <source>
        <dbReference type="RuleBase" id="RU003651"/>
    </source>
</evidence>
<dbReference type="GO" id="GO:0005886">
    <property type="term" value="C:plasma membrane"/>
    <property type="evidence" value="ECO:0007669"/>
    <property type="project" value="UniProtKB-SubCell"/>
</dbReference>
<evidence type="ECO:0000256" key="3">
    <source>
        <dbReference type="ARBA" id="ARBA00022475"/>
    </source>
</evidence>
<comment type="subunit">
    <text evidence="15">Homohexamer.</text>
</comment>
<feature type="binding site" evidence="15">
    <location>
        <position position="431"/>
    </location>
    <ligand>
        <name>Zn(2+)</name>
        <dbReference type="ChEBI" id="CHEBI:29105"/>
        <note>catalytic</note>
    </ligand>
</feature>
<dbReference type="EMBL" id="MHJL01000021">
    <property type="protein sequence ID" value="OGY67503.1"/>
    <property type="molecule type" value="Genomic_DNA"/>
</dbReference>
<dbReference type="InterPro" id="IPR037219">
    <property type="entry name" value="Peptidase_M41-like"/>
</dbReference>
<feature type="transmembrane region" description="Helical" evidence="15">
    <location>
        <begin position="6"/>
        <end position="23"/>
    </location>
</feature>
<keyword evidence="8 15" id="KW-0378">Hydrolase</keyword>
<dbReference type="AlphaFoldDB" id="A0A1G1ZRY4"/>
<dbReference type="GO" id="GO:0004222">
    <property type="term" value="F:metalloendopeptidase activity"/>
    <property type="evidence" value="ECO:0007669"/>
    <property type="project" value="InterPro"/>
</dbReference>
<feature type="domain" description="AAA+ ATPase" evidence="18">
    <location>
        <begin position="185"/>
        <end position="325"/>
    </location>
</feature>
<dbReference type="Pfam" id="PF01434">
    <property type="entry name" value="Peptidase_M41"/>
    <property type="match status" value="1"/>
</dbReference>
<evidence type="ECO:0000256" key="17">
    <source>
        <dbReference type="SAM" id="Coils"/>
    </source>
</evidence>
<keyword evidence="4 15" id="KW-0645">Protease</keyword>
<evidence type="ECO:0000259" key="18">
    <source>
        <dbReference type="SMART" id="SM00382"/>
    </source>
</evidence>
<evidence type="ECO:0000256" key="6">
    <source>
        <dbReference type="ARBA" id="ARBA00022723"/>
    </source>
</evidence>
<dbReference type="FunFam" id="1.20.58.760:FF:000001">
    <property type="entry name" value="ATP-dependent zinc metalloprotease FtsH"/>
    <property type="match status" value="1"/>
</dbReference>
<name>A0A1G1ZRY4_9BACT</name>
<evidence type="ECO:0000256" key="4">
    <source>
        <dbReference type="ARBA" id="ARBA00022670"/>
    </source>
</evidence>
<accession>A0A1G1ZRY4</accession>
<dbReference type="Pfam" id="PF06480">
    <property type="entry name" value="FtsH_ext"/>
    <property type="match status" value="1"/>
</dbReference>
<dbReference type="InterPro" id="IPR003593">
    <property type="entry name" value="AAA+_ATPase"/>
</dbReference>
<keyword evidence="17" id="KW-0175">Coiled coil</keyword>
<keyword evidence="3 15" id="KW-1003">Cell membrane</keyword>
<evidence type="ECO:0000256" key="12">
    <source>
        <dbReference type="ARBA" id="ARBA00023049"/>
    </source>
</evidence>
<dbReference type="FunFam" id="3.40.50.300:FF:000001">
    <property type="entry name" value="ATP-dependent zinc metalloprotease FtsH"/>
    <property type="match status" value="1"/>
</dbReference>
<dbReference type="FunFam" id="1.10.8.60:FF:000001">
    <property type="entry name" value="ATP-dependent zinc metalloprotease FtsH"/>
    <property type="match status" value="1"/>
</dbReference>
<evidence type="ECO:0000256" key="11">
    <source>
        <dbReference type="ARBA" id="ARBA00022989"/>
    </source>
</evidence>
<evidence type="ECO:0000256" key="10">
    <source>
        <dbReference type="ARBA" id="ARBA00022840"/>
    </source>
</evidence>
<comment type="cofactor">
    <cofactor evidence="15">
        <name>Zn(2+)</name>
        <dbReference type="ChEBI" id="CHEBI:29105"/>
    </cofactor>
    <text evidence="15">Binds 1 zinc ion per subunit.</text>
</comment>
<dbReference type="Gene3D" id="3.40.50.300">
    <property type="entry name" value="P-loop containing nucleotide triphosphate hydrolases"/>
    <property type="match status" value="1"/>
</dbReference>
<dbReference type="InterPro" id="IPR027417">
    <property type="entry name" value="P-loop_NTPase"/>
</dbReference>
<keyword evidence="10 15" id="KW-0067">ATP-binding</keyword>
<dbReference type="GO" id="GO:0004176">
    <property type="term" value="F:ATP-dependent peptidase activity"/>
    <property type="evidence" value="ECO:0007669"/>
    <property type="project" value="InterPro"/>
</dbReference>
<dbReference type="SUPFAM" id="SSF140990">
    <property type="entry name" value="FtsH protease domain-like"/>
    <property type="match status" value="1"/>
</dbReference>
<dbReference type="InterPro" id="IPR000642">
    <property type="entry name" value="Peptidase_M41"/>
</dbReference>
<dbReference type="InterPro" id="IPR011546">
    <property type="entry name" value="Pept_M41_FtsH_extracell"/>
</dbReference>
<evidence type="ECO:0000256" key="14">
    <source>
        <dbReference type="ARBA" id="ARBA00061570"/>
    </source>
</evidence>
<dbReference type="InterPro" id="IPR003959">
    <property type="entry name" value="ATPase_AAA_core"/>
</dbReference>
<dbReference type="GO" id="GO:0006508">
    <property type="term" value="P:proteolysis"/>
    <property type="evidence" value="ECO:0007669"/>
    <property type="project" value="UniProtKB-KW"/>
</dbReference>
<comment type="caution">
    <text evidence="19">The sequence shown here is derived from an EMBL/GenBank/DDBJ whole genome shotgun (WGS) entry which is preliminary data.</text>
</comment>
<dbReference type="Gene3D" id="1.10.8.60">
    <property type="match status" value="1"/>
</dbReference>
<dbReference type="SMART" id="SM00382">
    <property type="entry name" value="AAA"/>
    <property type="match status" value="1"/>
</dbReference>
<evidence type="ECO:0000313" key="19">
    <source>
        <dbReference type="EMBL" id="OGY67503.1"/>
    </source>
</evidence>